<protein>
    <submittedName>
        <fullName evidence="2">Dolichyl-diphosphooligosaccharide--protein glycosyltransferase subunit STT3B</fullName>
    </submittedName>
</protein>
<dbReference type="GO" id="GO:0016740">
    <property type="term" value="F:transferase activity"/>
    <property type="evidence" value="ECO:0007669"/>
    <property type="project" value="UniProtKB-KW"/>
</dbReference>
<keyword evidence="2" id="KW-0808">Transferase</keyword>
<dbReference type="Proteomes" id="UP000250321">
    <property type="component" value="Unassembled WGS sequence"/>
</dbReference>
<comment type="caution">
    <text evidence="2">The sequence shown here is derived from an EMBL/GenBank/DDBJ whole genome shotgun (WGS) entry which is preliminary data.</text>
</comment>
<feature type="region of interest" description="Disordered" evidence="1">
    <location>
        <begin position="1"/>
        <end position="32"/>
    </location>
</feature>
<dbReference type="STRING" id="2094558.A0A314YD57"/>
<evidence type="ECO:0000313" key="3">
    <source>
        <dbReference type="Proteomes" id="UP000250321"/>
    </source>
</evidence>
<accession>A0A314YD57</accession>
<evidence type="ECO:0000313" key="2">
    <source>
        <dbReference type="EMBL" id="PQQ02849.1"/>
    </source>
</evidence>
<dbReference type="EMBL" id="PJQY01001401">
    <property type="protein sequence ID" value="PQQ02849.1"/>
    <property type="molecule type" value="Genomic_DNA"/>
</dbReference>
<name>A0A314YD57_PRUYE</name>
<gene>
    <name evidence="2" type="ORF">Pyn_23628</name>
</gene>
<organism evidence="2 3">
    <name type="scientific">Prunus yedoensis var. nudiflora</name>
    <dbReference type="NCBI Taxonomy" id="2094558"/>
    <lineage>
        <taxon>Eukaryota</taxon>
        <taxon>Viridiplantae</taxon>
        <taxon>Streptophyta</taxon>
        <taxon>Embryophyta</taxon>
        <taxon>Tracheophyta</taxon>
        <taxon>Spermatophyta</taxon>
        <taxon>Magnoliopsida</taxon>
        <taxon>eudicotyledons</taxon>
        <taxon>Gunneridae</taxon>
        <taxon>Pentapetalae</taxon>
        <taxon>rosids</taxon>
        <taxon>fabids</taxon>
        <taxon>Rosales</taxon>
        <taxon>Rosaceae</taxon>
        <taxon>Amygdaloideae</taxon>
        <taxon>Amygdaleae</taxon>
        <taxon>Prunus</taxon>
    </lineage>
</organism>
<keyword evidence="3" id="KW-1185">Reference proteome</keyword>
<sequence>MVGKPEPVNGTATAKTSPSPSPATSMSGLKPDLLNNLSFKTLKLKTKQQDS</sequence>
<evidence type="ECO:0000256" key="1">
    <source>
        <dbReference type="SAM" id="MobiDB-lite"/>
    </source>
</evidence>
<feature type="compositionally biased region" description="Low complexity" evidence="1">
    <location>
        <begin position="11"/>
        <end position="25"/>
    </location>
</feature>
<dbReference type="AlphaFoldDB" id="A0A314YD57"/>
<proteinExistence type="predicted"/>
<reference evidence="2 3" key="1">
    <citation type="submission" date="2018-02" db="EMBL/GenBank/DDBJ databases">
        <title>Draft genome of wild Prunus yedoensis var. nudiflora.</title>
        <authorList>
            <person name="Baek S."/>
            <person name="Kim J.-H."/>
            <person name="Choi K."/>
            <person name="Kim G.-B."/>
            <person name="Cho A."/>
            <person name="Jang H."/>
            <person name="Shin C.-H."/>
            <person name="Yu H.-J."/>
            <person name="Mun J.-H."/>
        </authorList>
    </citation>
    <scope>NUCLEOTIDE SEQUENCE [LARGE SCALE GENOMIC DNA]</scope>
    <source>
        <strain evidence="3">cv. Jeju island</strain>
        <tissue evidence="2">Leaf</tissue>
    </source>
</reference>